<dbReference type="Pfam" id="PF00152">
    <property type="entry name" value="tRNA-synt_2"/>
    <property type="match status" value="1"/>
</dbReference>
<dbReference type="GO" id="GO:0005524">
    <property type="term" value="F:ATP binding"/>
    <property type="evidence" value="ECO:0007669"/>
    <property type="project" value="UniProtKB-UniRule"/>
</dbReference>
<organism evidence="10 11">
    <name type="scientific">Actinophytocola xanthii</name>
    <dbReference type="NCBI Taxonomy" id="1912961"/>
    <lineage>
        <taxon>Bacteria</taxon>
        <taxon>Bacillati</taxon>
        <taxon>Actinomycetota</taxon>
        <taxon>Actinomycetes</taxon>
        <taxon>Pseudonocardiales</taxon>
        <taxon>Pseudonocardiaceae</taxon>
    </lineage>
</organism>
<dbReference type="SUPFAM" id="SSF55681">
    <property type="entry name" value="Class II aaRS and biotin synthetases"/>
    <property type="match status" value="1"/>
</dbReference>
<dbReference type="InterPro" id="IPR044136">
    <property type="entry name" value="Lys-tRNA-ligase_II_N"/>
</dbReference>
<dbReference type="STRING" id="1912961.BU204_34905"/>
<protein>
    <recommendedName>
        <fullName evidence="7">Lysine--tRNA ligase</fullName>
        <ecNumber evidence="7">6.1.1.6</ecNumber>
    </recommendedName>
    <alternativeName>
        <fullName evidence="7">Lysyl-tRNA synthetase</fullName>
        <shortName evidence="7">LysRS</shortName>
    </alternativeName>
</protein>
<proteinExistence type="inferred from homology"/>
<evidence type="ECO:0000256" key="1">
    <source>
        <dbReference type="ARBA" id="ARBA00022598"/>
    </source>
</evidence>
<dbReference type="GO" id="GO:0004824">
    <property type="term" value="F:lysine-tRNA ligase activity"/>
    <property type="evidence" value="ECO:0007669"/>
    <property type="project" value="UniProtKB-UniRule"/>
</dbReference>
<keyword evidence="1 7" id="KW-0436">Ligase</keyword>
<dbReference type="Gene3D" id="2.40.50.140">
    <property type="entry name" value="Nucleic acid-binding proteins"/>
    <property type="match status" value="1"/>
</dbReference>
<keyword evidence="2 7" id="KW-0479">Metal-binding</keyword>
<comment type="subunit">
    <text evidence="7">Homodimer.</text>
</comment>
<reference evidence="10 11" key="1">
    <citation type="submission" date="2016-12" db="EMBL/GenBank/DDBJ databases">
        <title>The draft genome sequence of Actinophytocola sp. 11-183.</title>
        <authorList>
            <person name="Wang W."/>
            <person name="Yuan L."/>
        </authorList>
    </citation>
    <scope>NUCLEOTIDE SEQUENCE [LARGE SCALE GENOMIC DNA]</scope>
    <source>
        <strain evidence="10 11">11-183</strain>
    </source>
</reference>
<dbReference type="InterPro" id="IPR004364">
    <property type="entry name" value="Aa-tRNA-synt_II"/>
</dbReference>
<comment type="similarity">
    <text evidence="7">Belongs to the class-II aminoacyl-tRNA synthetase family.</text>
</comment>
<dbReference type="InterPro" id="IPR018149">
    <property type="entry name" value="Lys-tRNA-synth_II_C"/>
</dbReference>
<evidence type="ECO:0000256" key="8">
    <source>
        <dbReference type="RuleBase" id="RU000336"/>
    </source>
</evidence>
<dbReference type="GO" id="GO:0000049">
    <property type="term" value="F:tRNA binding"/>
    <property type="evidence" value="ECO:0007669"/>
    <property type="project" value="TreeGrafter"/>
</dbReference>
<evidence type="ECO:0000256" key="4">
    <source>
        <dbReference type="ARBA" id="ARBA00022840"/>
    </source>
</evidence>
<dbReference type="InterPro" id="IPR002313">
    <property type="entry name" value="Lys-tRNA-ligase_II"/>
</dbReference>
<keyword evidence="4 7" id="KW-0067">ATP-binding</keyword>
<dbReference type="GO" id="GO:0006430">
    <property type="term" value="P:lysyl-tRNA aminoacylation"/>
    <property type="evidence" value="ECO:0007669"/>
    <property type="project" value="UniProtKB-UniRule"/>
</dbReference>
<dbReference type="Pfam" id="PF01336">
    <property type="entry name" value="tRNA_anti-codon"/>
    <property type="match status" value="1"/>
</dbReference>
<dbReference type="InterPro" id="IPR006195">
    <property type="entry name" value="aa-tRNA-synth_II"/>
</dbReference>
<dbReference type="SUPFAM" id="SSF50249">
    <property type="entry name" value="Nucleic acid-binding proteins"/>
    <property type="match status" value="1"/>
</dbReference>
<comment type="cofactor">
    <cofactor evidence="7 8">
        <name>Mg(2+)</name>
        <dbReference type="ChEBI" id="CHEBI:18420"/>
    </cofactor>
    <text evidence="7 8">Binds 3 Mg(2+) ions per subunit.</text>
</comment>
<dbReference type="AlphaFoldDB" id="A0A1Q8C0R9"/>
<name>A0A1Q8C0R9_9PSEU</name>
<dbReference type="PANTHER" id="PTHR42918:SF15">
    <property type="entry name" value="LYSINE--TRNA LIGASE, CHLOROPLASTIC_MITOCHONDRIAL"/>
    <property type="match status" value="1"/>
</dbReference>
<dbReference type="InterPro" id="IPR004365">
    <property type="entry name" value="NA-bd_OB_tRNA"/>
</dbReference>
<keyword evidence="7" id="KW-0963">Cytoplasm</keyword>
<feature type="binding site" evidence="7">
    <location>
        <position position="419"/>
    </location>
    <ligand>
        <name>Mg(2+)</name>
        <dbReference type="ChEBI" id="CHEBI:18420"/>
        <label>1</label>
    </ligand>
</feature>
<dbReference type="InterPro" id="IPR012340">
    <property type="entry name" value="NA-bd_OB-fold"/>
</dbReference>
<keyword evidence="5 7" id="KW-0030">Aminoacyl-tRNA synthetase</keyword>
<evidence type="ECO:0000256" key="7">
    <source>
        <dbReference type="HAMAP-Rule" id="MF_00252"/>
    </source>
</evidence>
<keyword evidence="7" id="KW-0648">Protein biosynthesis</keyword>
<accession>A0A1Q8C0R9</accession>
<dbReference type="PROSITE" id="PS50862">
    <property type="entry name" value="AA_TRNA_LIGASE_II"/>
    <property type="match status" value="1"/>
</dbReference>
<dbReference type="InterPro" id="IPR045864">
    <property type="entry name" value="aa-tRNA-synth_II/BPL/LPL"/>
</dbReference>
<sequence>MTDESFQPLTDDLPEQLRIRREKRARLLAEGVEPYPVELPRTHSLAEVRSAHSDLPADTSTGDVVAVTGRVMFVRNTGKLCFATLVEGDGTELQAMLSLNNVGADALNAWKAHVDIGDHVFVRGEVITSRRGELSVLADEWRMAAKSLRPLPVAHKALNEETRIRQRYVDLILRPEARDTVRVRAGVTRALRESFHRRGFVEVETPMLQTMHGGATARPFVTHSNAMGMDLYLRIAPELFLKRCVVGGIEKVFEINRNFRNEGSDSSHSPEFAMLEYYQAYATYDSMAVLTRELVQEAAEAVFGTQEITLADGSPYDLSGEWASMTMYGSLSEAAGEEITPQTPAELLRKLADARGLEVDPKLGHGKLIEELWEHLVGDHLTAPTFVRDFPVETSPLTRQHRSVEGVAEKWDLYVRGFELATGYSELVDPVVERERLTAQARLGASGDDEAMRLDEDFLRALEYGMPPSGGVGMGIDRLLMALTGLGIRETILFPLVRPE</sequence>
<dbReference type="EMBL" id="MSIE01000099">
    <property type="protein sequence ID" value="OLF07970.1"/>
    <property type="molecule type" value="Genomic_DNA"/>
</dbReference>
<evidence type="ECO:0000256" key="2">
    <source>
        <dbReference type="ARBA" id="ARBA00022723"/>
    </source>
</evidence>
<evidence type="ECO:0000256" key="5">
    <source>
        <dbReference type="ARBA" id="ARBA00023146"/>
    </source>
</evidence>
<dbReference type="PANTHER" id="PTHR42918">
    <property type="entry name" value="LYSYL-TRNA SYNTHETASE"/>
    <property type="match status" value="1"/>
</dbReference>
<feature type="binding site" evidence="7">
    <location>
        <position position="412"/>
    </location>
    <ligand>
        <name>Mg(2+)</name>
        <dbReference type="ChEBI" id="CHEBI:18420"/>
        <label>1</label>
    </ligand>
</feature>
<dbReference type="CDD" id="cd04322">
    <property type="entry name" value="LysRS_N"/>
    <property type="match status" value="1"/>
</dbReference>
<evidence type="ECO:0000256" key="6">
    <source>
        <dbReference type="ARBA" id="ARBA00048573"/>
    </source>
</evidence>
<evidence type="ECO:0000256" key="3">
    <source>
        <dbReference type="ARBA" id="ARBA00022741"/>
    </source>
</evidence>
<dbReference type="Gene3D" id="3.30.930.10">
    <property type="entry name" value="Bira Bifunctional Protein, Domain 2"/>
    <property type="match status" value="1"/>
</dbReference>
<dbReference type="PRINTS" id="PR00982">
    <property type="entry name" value="TRNASYNTHLYS"/>
</dbReference>
<keyword evidence="11" id="KW-1185">Reference proteome</keyword>
<evidence type="ECO:0000259" key="9">
    <source>
        <dbReference type="PROSITE" id="PS50862"/>
    </source>
</evidence>
<feature type="domain" description="Aminoacyl-transfer RNA synthetases class-II family profile" evidence="9">
    <location>
        <begin position="182"/>
        <end position="499"/>
    </location>
</feature>
<dbReference type="Proteomes" id="UP000185596">
    <property type="component" value="Unassembled WGS sequence"/>
</dbReference>
<evidence type="ECO:0000313" key="11">
    <source>
        <dbReference type="Proteomes" id="UP000185596"/>
    </source>
</evidence>
<keyword evidence="3 7" id="KW-0547">Nucleotide-binding</keyword>
<dbReference type="RefSeq" id="WP_075130082.1">
    <property type="nucleotide sequence ID" value="NZ_MSIE01000099.1"/>
</dbReference>
<dbReference type="GO" id="GO:0005829">
    <property type="term" value="C:cytosol"/>
    <property type="evidence" value="ECO:0007669"/>
    <property type="project" value="TreeGrafter"/>
</dbReference>
<comment type="subcellular location">
    <subcellularLocation>
        <location evidence="7">Cytoplasm</location>
    </subcellularLocation>
</comment>
<gene>
    <name evidence="7" type="primary">lysS</name>
    <name evidence="10" type="ORF">BU204_34905</name>
</gene>
<dbReference type="EC" id="6.1.1.6" evidence="7"/>
<comment type="caution">
    <text evidence="10">The sequence shown here is derived from an EMBL/GenBank/DDBJ whole genome shotgun (WGS) entry which is preliminary data.</text>
</comment>
<comment type="catalytic activity">
    <reaction evidence="6 7 8">
        <text>tRNA(Lys) + L-lysine + ATP = L-lysyl-tRNA(Lys) + AMP + diphosphate</text>
        <dbReference type="Rhea" id="RHEA:20792"/>
        <dbReference type="Rhea" id="RHEA-COMP:9696"/>
        <dbReference type="Rhea" id="RHEA-COMP:9697"/>
        <dbReference type="ChEBI" id="CHEBI:30616"/>
        <dbReference type="ChEBI" id="CHEBI:32551"/>
        <dbReference type="ChEBI" id="CHEBI:33019"/>
        <dbReference type="ChEBI" id="CHEBI:78442"/>
        <dbReference type="ChEBI" id="CHEBI:78529"/>
        <dbReference type="ChEBI" id="CHEBI:456215"/>
        <dbReference type="EC" id="6.1.1.6"/>
    </reaction>
</comment>
<keyword evidence="7 8" id="KW-0460">Magnesium</keyword>
<dbReference type="HAMAP" id="MF_00252">
    <property type="entry name" value="Lys_tRNA_synth_class2"/>
    <property type="match status" value="1"/>
</dbReference>
<feature type="binding site" evidence="7">
    <location>
        <position position="419"/>
    </location>
    <ligand>
        <name>Mg(2+)</name>
        <dbReference type="ChEBI" id="CHEBI:18420"/>
        <label>2</label>
    </ligand>
</feature>
<dbReference type="GO" id="GO:0000287">
    <property type="term" value="F:magnesium ion binding"/>
    <property type="evidence" value="ECO:0007669"/>
    <property type="project" value="UniProtKB-UniRule"/>
</dbReference>
<dbReference type="NCBIfam" id="NF001756">
    <property type="entry name" value="PRK00484.1"/>
    <property type="match status" value="1"/>
</dbReference>
<dbReference type="NCBIfam" id="TIGR00499">
    <property type="entry name" value="lysS_bact"/>
    <property type="match status" value="1"/>
</dbReference>
<evidence type="ECO:0000313" key="10">
    <source>
        <dbReference type="EMBL" id="OLF07970.1"/>
    </source>
</evidence>